<dbReference type="GO" id="GO:0004197">
    <property type="term" value="F:cysteine-type endopeptidase activity"/>
    <property type="evidence" value="ECO:0007669"/>
    <property type="project" value="InterPro"/>
</dbReference>
<dbReference type="Gene3D" id="2.60.40.3800">
    <property type="match status" value="1"/>
</dbReference>
<evidence type="ECO:0008006" key="6">
    <source>
        <dbReference type="Google" id="ProtNLM"/>
    </source>
</evidence>
<dbReference type="InterPro" id="IPR001769">
    <property type="entry name" value="Gingipain"/>
</dbReference>
<dbReference type="Pfam" id="PF01364">
    <property type="entry name" value="Peptidase_C25"/>
    <property type="match status" value="1"/>
</dbReference>
<dbReference type="AlphaFoldDB" id="A0A0S8G665"/>
<dbReference type="InterPro" id="IPR012600">
    <property type="entry name" value="Propeptide_C25"/>
</dbReference>
<keyword evidence="1" id="KW-0732">Signal</keyword>
<evidence type="ECO:0000313" key="5">
    <source>
        <dbReference type="Proteomes" id="UP000051096"/>
    </source>
</evidence>
<dbReference type="SUPFAM" id="SSF52129">
    <property type="entry name" value="Caspase-like"/>
    <property type="match status" value="1"/>
</dbReference>
<sequence length="1043" mass="116575">MISTLLSLSILLSAQFNAGNSGYTISFSTDGAPERGAGRVVWLSSEGEPDVPSYVYKIGIPQGSTVDVATSNLTEVVIRDTVIEPVVYPGIYEPPAPKDIDYFGAVYARNALFPQNLIEVSEPAFFRDLYVVTVRLNPVRYNPVTREARIVKRVAIHIRFFGVPQHNPSTDDSFDDIYERTIVNYEQCKTWRRGAAAPQPMLQNPFATGVWYKIEADSEGLYIISYDQIQAAGIDPTQFDPRTMKMYTAAFNLLPKDVTAPFADSLVQVPVFVRGEGDNSFDRGDYLLFYAFPASHLKVDNGNVSWYANPYARNNVYWFTFGGALGERMETIDATWNGTTPDSTVREVLHIEEDRGNETRSGINWFWLGVSPGSSPSANITIPIEHPRARGLADVVVGVFTESLGSFIYDCEIGGERFFYDTLSLPRKVSLPPNYIGGSGFLSGDSSDFSFTITRPAGTTVNLRTLFDRIDLQYTRAAEISAPFHAWFAQETTYTIRCTNASSEPFILDITDPRSPLMFDNYTSDGSTVTLSGNADSLRLLYFSKYDLARPAELIAANPGRLRQPAAGCEYLFITHENFYNAIMPLVEYRSQEYTTQVVRAHDIYDDFSFGRYEPLAIKHFLYYVYNNWTTVPTFVLLVGDGTYDYKNNLGKPNPPNFIPMYEENSIIFGNAGIPPNYIYEGEYVNFFGTGELMVLGRTTVRTAQEVRDFTDKVITYETKDIDGMWNNRLILAGDDEYSNSYGWESPYTHCGPCETIADTVSNSLYSFAKVYMISYAGNNQGIFTYPTKKPDAEAAFIRELTKGAYAGVFFGHGNTHQLADEQLFWASTDVPQIKNGRRQYLFYFGSCTVGRFDDTDHECIGEELVRIRDGAIGTLASSCGTGPGTNSIIGRQLLISITDTASNLTMGEHCFVARDGSWGARYLLLGDPATKMRVIRQGMQLTASPESLRPLEQLRIAPDQNDHYLTAFIRDADTIRALDSTTAYSIAGYVWREVQTGASTYVPFGYAIDGREIYQGYWDDTATIIVPQVSTSNDPVIKVYSH</sequence>
<name>A0A0S8G665_UNCW3</name>
<reference evidence="4 5" key="1">
    <citation type="journal article" date="2015" name="Microbiome">
        <title>Genomic resolution of linkages in carbon, nitrogen, and sulfur cycling among widespread estuary sediment bacteria.</title>
        <authorList>
            <person name="Baker B.J."/>
            <person name="Lazar C.S."/>
            <person name="Teske A.P."/>
            <person name="Dick G.J."/>
        </authorList>
    </citation>
    <scope>NUCLEOTIDE SEQUENCE [LARGE SCALE GENOMIC DNA]</scope>
    <source>
        <strain evidence="4">SM23_60</strain>
    </source>
</reference>
<proteinExistence type="predicted"/>
<feature type="domain" description="Gingipain propeptide" evidence="3">
    <location>
        <begin position="42"/>
        <end position="187"/>
    </location>
</feature>
<dbReference type="EMBL" id="LJUO01000161">
    <property type="protein sequence ID" value="KPK68579.1"/>
    <property type="molecule type" value="Genomic_DNA"/>
</dbReference>
<evidence type="ECO:0000256" key="1">
    <source>
        <dbReference type="SAM" id="SignalP"/>
    </source>
</evidence>
<organism evidence="4 5">
    <name type="scientific">candidate division WOR_3 bacterium SM23_60</name>
    <dbReference type="NCBI Taxonomy" id="1703780"/>
    <lineage>
        <taxon>Bacteria</taxon>
        <taxon>Bacteria division WOR-3</taxon>
    </lineage>
</organism>
<accession>A0A0S8G665</accession>
<dbReference type="InterPro" id="IPR038490">
    <property type="entry name" value="Gingipain_propep_sf"/>
</dbReference>
<evidence type="ECO:0000259" key="3">
    <source>
        <dbReference type="Pfam" id="PF08126"/>
    </source>
</evidence>
<feature type="chain" id="PRO_5006646696" description="Gingipain domain-containing protein" evidence="1">
    <location>
        <begin position="19"/>
        <end position="1043"/>
    </location>
</feature>
<feature type="non-terminal residue" evidence="4">
    <location>
        <position position="1043"/>
    </location>
</feature>
<comment type="caution">
    <text evidence="4">The sequence shown here is derived from an EMBL/GenBank/DDBJ whole genome shotgun (WGS) entry which is preliminary data.</text>
</comment>
<feature type="domain" description="Gingipain" evidence="2">
    <location>
        <begin position="571"/>
        <end position="933"/>
    </location>
</feature>
<evidence type="ECO:0000259" key="2">
    <source>
        <dbReference type="Pfam" id="PF01364"/>
    </source>
</evidence>
<dbReference type="GO" id="GO:0006508">
    <property type="term" value="P:proteolysis"/>
    <property type="evidence" value="ECO:0007669"/>
    <property type="project" value="InterPro"/>
</dbReference>
<feature type="signal peptide" evidence="1">
    <location>
        <begin position="1"/>
        <end position="18"/>
    </location>
</feature>
<dbReference type="Pfam" id="PF08126">
    <property type="entry name" value="Propeptide_C25"/>
    <property type="match status" value="1"/>
</dbReference>
<evidence type="ECO:0000313" key="4">
    <source>
        <dbReference type="EMBL" id="KPK68579.1"/>
    </source>
</evidence>
<dbReference type="Proteomes" id="UP000051096">
    <property type="component" value="Unassembled WGS sequence"/>
</dbReference>
<gene>
    <name evidence="4" type="ORF">AMJ87_11710</name>
</gene>
<protein>
    <recommendedName>
        <fullName evidence="6">Gingipain domain-containing protein</fullName>
    </recommendedName>
</protein>
<dbReference type="InterPro" id="IPR029030">
    <property type="entry name" value="Caspase-like_dom_sf"/>
</dbReference>
<dbReference type="Gene3D" id="3.40.50.1460">
    <property type="match status" value="1"/>
</dbReference>